<dbReference type="SUPFAM" id="SSF52540">
    <property type="entry name" value="P-loop containing nucleoside triphosphate hydrolases"/>
    <property type="match status" value="1"/>
</dbReference>
<evidence type="ECO:0000259" key="1">
    <source>
        <dbReference type="SMART" id="SM00382"/>
    </source>
</evidence>
<accession>A0A520KU88</accession>
<evidence type="ECO:0000313" key="2">
    <source>
        <dbReference type="EMBL" id="RZN65971.1"/>
    </source>
</evidence>
<dbReference type="PIRSF" id="PIRSF002849">
    <property type="entry name" value="AAA_ATPase_chaperone_MoxR_prd"/>
    <property type="match status" value="1"/>
</dbReference>
<reference evidence="2 3" key="1">
    <citation type="journal article" date="2019" name="Nat. Microbiol.">
        <title>Wide diversity of methane and short-chain alkane metabolisms in uncultured archaea.</title>
        <authorList>
            <person name="Borrel G."/>
            <person name="Adam P.S."/>
            <person name="McKay L.J."/>
            <person name="Chen L.X."/>
            <person name="Sierra-Garcia I.N."/>
            <person name="Sieber C.M."/>
            <person name="Letourneur Q."/>
            <person name="Ghozlane A."/>
            <person name="Andersen G.L."/>
            <person name="Li W.J."/>
            <person name="Hallam S.J."/>
            <person name="Muyzer G."/>
            <person name="de Oliveira V.M."/>
            <person name="Inskeep W.P."/>
            <person name="Banfield J.F."/>
            <person name="Gribaldo S."/>
        </authorList>
    </citation>
    <scope>NUCLEOTIDE SEQUENCE [LARGE SCALE GENOMIC DNA]</scope>
    <source>
        <strain evidence="2">NM1b</strain>
    </source>
</reference>
<dbReference type="Pfam" id="PF07728">
    <property type="entry name" value="AAA_5"/>
    <property type="match status" value="1"/>
</dbReference>
<organism evidence="2 3">
    <name type="scientific">Candidatus Methanolliviera hydrocarbonicum</name>
    <dbReference type="NCBI Taxonomy" id="2491085"/>
    <lineage>
        <taxon>Archaea</taxon>
        <taxon>Methanobacteriati</taxon>
        <taxon>Methanobacteriota</taxon>
        <taxon>Candidatus Methanoliparia</taxon>
        <taxon>Candidatus Methanoliparales</taxon>
        <taxon>Candidatus Methanollivieraceae</taxon>
        <taxon>Candidatus Methanolliviera</taxon>
    </lineage>
</organism>
<dbReference type="GO" id="GO:0005524">
    <property type="term" value="F:ATP binding"/>
    <property type="evidence" value="ECO:0007669"/>
    <property type="project" value="InterPro"/>
</dbReference>
<feature type="non-terminal residue" evidence="2">
    <location>
        <position position="1"/>
    </location>
</feature>
<dbReference type="InterPro" id="IPR003593">
    <property type="entry name" value="AAA+_ATPase"/>
</dbReference>
<name>A0A520KU88_9EURY</name>
<dbReference type="Proteomes" id="UP000320766">
    <property type="component" value="Unassembled WGS sequence"/>
</dbReference>
<sequence length="276" mass="31268">NIVMKGQYLKAYELLKRAIGARLTPIIVGPPGIGKSLLVRKFAADTNQKFYEVFFDELMRPPYLIGSYDPSMVLRKGYCLDSLEPGPLLRAMVEGGIFVAQELNRATEFCQNSLLEPLEERSYYIPRIGRVRAHENFAFIAVANPMEMAGIHSLSEALRDRLRVWIDLDYPEKEVELEIIKINNPEYAIDTDTLEKVYQIVAETRKNPSIEQPASVRSGISIARLIERHLAMEGELSTETIADYAYHVLIGSVKVKQLSDQNPNDIVRQIIQETLG</sequence>
<dbReference type="InterPro" id="IPR050764">
    <property type="entry name" value="CbbQ/NirQ/NorQ/GpvN"/>
</dbReference>
<evidence type="ECO:0000313" key="3">
    <source>
        <dbReference type="Proteomes" id="UP000320766"/>
    </source>
</evidence>
<feature type="domain" description="AAA+ ATPase" evidence="1">
    <location>
        <begin position="21"/>
        <end position="172"/>
    </location>
</feature>
<dbReference type="InterPro" id="IPR027417">
    <property type="entry name" value="P-loop_NTPase"/>
</dbReference>
<protein>
    <submittedName>
        <fullName evidence="2">MoxR family ATPase</fullName>
    </submittedName>
</protein>
<dbReference type="GO" id="GO:0016887">
    <property type="term" value="F:ATP hydrolysis activity"/>
    <property type="evidence" value="ECO:0007669"/>
    <property type="project" value="InterPro"/>
</dbReference>
<dbReference type="Gene3D" id="3.40.50.300">
    <property type="entry name" value="P-loop containing nucleotide triphosphate hydrolases"/>
    <property type="match status" value="1"/>
</dbReference>
<dbReference type="SMART" id="SM00382">
    <property type="entry name" value="AAA"/>
    <property type="match status" value="1"/>
</dbReference>
<dbReference type="PANTHER" id="PTHR42759">
    <property type="entry name" value="MOXR FAMILY PROTEIN"/>
    <property type="match status" value="1"/>
</dbReference>
<comment type="caution">
    <text evidence="2">The sequence shown here is derived from an EMBL/GenBank/DDBJ whole genome shotgun (WGS) entry which is preliminary data.</text>
</comment>
<dbReference type="EMBL" id="RXIL01000177">
    <property type="protein sequence ID" value="RZN65971.1"/>
    <property type="molecule type" value="Genomic_DNA"/>
</dbReference>
<gene>
    <name evidence="2" type="ORF">EF807_08940</name>
</gene>
<dbReference type="InterPro" id="IPR011704">
    <property type="entry name" value="ATPase_dyneun-rel_AAA"/>
</dbReference>
<dbReference type="AlphaFoldDB" id="A0A520KU88"/>
<dbReference type="PANTHER" id="PTHR42759:SF1">
    <property type="entry name" value="MAGNESIUM-CHELATASE SUBUNIT CHLD"/>
    <property type="match status" value="1"/>
</dbReference>
<proteinExistence type="predicted"/>